<dbReference type="OrthoDB" id="9802447at2"/>
<dbReference type="Proteomes" id="UP000214880">
    <property type="component" value="Unassembled WGS sequence"/>
</dbReference>
<organism evidence="10 11">
    <name type="scientific">Dendrosporobacter quercicolus</name>
    <dbReference type="NCBI Taxonomy" id="146817"/>
    <lineage>
        <taxon>Bacteria</taxon>
        <taxon>Bacillati</taxon>
        <taxon>Bacillota</taxon>
        <taxon>Negativicutes</taxon>
        <taxon>Selenomonadales</taxon>
        <taxon>Sporomusaceae</taxon>
        <taxon>Dendrosporobacter</taxon>
    </lineage>
</organism>
<evidence type="ECO:0000259" key="9">
    <source>
        <dbReference type="Pfam" id="PF02771"/>
    </source>
</evidence>
<keyword evidence="5" id="KW-0560">Oxidoreductase</keyword>
<dbReference type="Gene3D" id="1.20.140.10">
    <property type="entry name" value="Butyryl-CoA Dehydrogenase, subunit A, domain 3"/>
    <property type="match status" value="1"/>
</dbReference>
<keyword evidence="3 5" id="KW-0285">Flavoprotein</keyword>
<keyword evidence="11" id="KW-1185">Reference proteome</keyword>
<comment type="similarity">
    <text evidence="2 5">Belongs to the acyl-CoA dehydrogenase family.</text>
</comment>
<evidence type="ECO:0000256" key="5">
    <source>
        <dbReference type="RuleBase" id="RU362125"/>
    </source>
</evidence>
<evidence type="ECO:0000259" key="8">
    <source>
        <dbReference type="Pfam" id="PF02770"/>
    </source>
</evidence>
<proteinExistence type="inferred from homology"/>
<sequence length="379" mass="41654">MDFKLNEYQRMLQQAIRKFSADKIAPAADERYVSERLDRETYDELGALGLPGICFPAAFSGADDKYSSFILAVEELAKVDDNLSAALSASVLLCQWSINRYGTESQKQKYLKPLVEGWQLGAFGLTEGRRGSDIAELETVAVRQGDYYLINGSKSFITNGGEAETYVVFAITDKSKGSKGISAFILTKGLQGFSFSSAERLPGCGVALTRDLIFRGARVPVENLLGKEGEGLKIALAALEAGQLSVTAQIVGIGQTVFDKAMQYVKERMPFRQSVAENQKVLLLLASMEAKLNAARLITYQAAYVRDMNSGYRKEAAIAQNYALSMAVAVITGFLQIAGRYALRLDCSVRRLMRKAQITRIDAIENKLKSNRLAGVMRR</sequence>
<dbReference type="InterPro" id="IPR006091">
    <property type="entry name" value="Acyl-CoA_Oxase/DH_mid-dom"/>
</dbReference>
<dbReference type="GO" id="GO:0003995">
    <property type="term" value="F:acyl-CoA dehydrogenase activity"/>
    <property type="evidence" value="ECO:0007669"/>
    <property type="project" value="TreeGrafter"/>
</dbReference>
<evidence type="ECO:0000256" key="6">
    <source>
        <dbReference type="SAM" id="Phobius"/>
    </source>
</evidence>
<dbReference type="SUPFAM" id="SSF47203">
    <property type="entry name" value="Acyl-CoA dehydrogenase C-terminal domain-like"/>
    <property type="match status" value="1"/>
</dbReference>
<dbReference type="Pfam" id="PF00441">
    <property type="entry name" value="Acyl-CoA_dh_1"/>
    <property type="match status" value="1"/>
</dbReference>
<dbReference type="EMBL" id="FNHB01000004">
    <property type="protein sequence ID" value="SDM42747.1"/>
    <property type="molecule type" value="Genomic_DNA"/>
</dbReference>
<dbReference type="InterPro" id="IPR009100">
    <property type="entry name" value="AcylCoA_DH/oxidase_NM_dom_sf"/>
</dbReference>
<name>A0A1G9T541_9FIRM</name>
<dbReference type="PANTHER" id="PTHR43884:SF41">
    <property type="entry name" value="ACYL-COA DEHYDROGENASE"/>
    <property type="match status" value="1"/>
</dbReference>
<feature type="domain" description="Acyl-CoA dehydrogenase/oxidase N-terminal" evidence="9">
    <location>
        <begin position="7"/>
        <end position="117"/>
    </location>
</feature>
<evidence type="ECO:0000256" key="2">
    <source>
        <dbReference type="ARBA" id="ARBA00009347"/>
    </source>
</evidence>
<dbReference type="Pfam" id="PF02771">
    <property type="entry name" value="Acyl-CoA_dh_N"/>
    <property type="match status" value="1"/>
</dbReference>
<keyword evidence="6" id="KW-1133">Transmembrane helix</keyword>
<evidence type="ECO:0000256" key="3">
    <source>
        <dbReference type="ARBA" id="ARBA00022630"/>
    </source>
</evidence>
<feature type="domain" description="Acyl-CoA oxidase/dehydrogenase middle" evidence="8">
    <location>
        <begin position="122"/>
        <end position="214"/>
    </location>
</feature>
<dbReference type="Gene3D" id="2.40.110.10">
    <property type="entry name" value="Butyryl-CoA Dehydrogenase, subunit A, domain 2"/>
    <property type="match status" value="1"/>
</dbReference>
<dbReference type="InterPro" id="IPR013786">
    <property type="entry name" value="AcylCoA_DH/ox_N"/>
</dbReference>
<dbReference type="GO" id="GO:0050660">
    <property type="term" value="F:flavin adenine dinucleotide binding"/>
    <property type="evidence" value="ECO:0007669"/>
    <property type="project" value="InterPro"/>
</dbReference>
<dbReference type="InterPro" id="IPR037069">
    <property type="entry name" value="AcylCoA_DH/ox_N_sf"/>
</dbReference>
<dbReference type="InterPro" id="IPR036250">
    <property type="entry name" value="AcylCo_DH-like_C"/>
</dbReference>
<keyword evidence="4 5" id="KW-0274">FAD</keyword>
<dbReference type="RefSeq" id="WP_092072652.1">
    <property type="nucleotide sequence ID" value="NZ_FNHB01000004.1"/>
</dbReference>
<keyword evidence="6" id="KW-0472">Membrane</keyword>
<comment type="cofactor">
    <cofactor evidence="1 5">
        <name>FAD</name>
        <dbReference type="ChEBI" id="CHEBI:57692"/>
    </cofactor>
</comment>
<evidence type="ECO:0000256" key="1">
    <source>
        <dbReference type="ARBA" id="ARBA00001974"/>
    </source>
</evidence>
<dbReference type="Pfam" id="PF02770">
    <property type="entry name" value="Acyl-CoA_dh_M"/>
    <property type="match status" value="1"/>
</dbReference>
<dbReference type="STRING" id="146817.SAMN04488502_104213"/>
<evidence type="ECO:0000313" key="10">
    <source>
        <dbReference type="EMBL" id="SDM42747.1"/>
    </source>
</evidence>
<feature type="domain" description="Acyl-CoA dehydrogenase/oxidase C-terminal" evidence="7">
    <location>
        <begin position="229"/>
        <end position="361"/>
    </location>
</feature>
<reference evidence="10 11" key="1">
    <citation type="submission" date="2016-10" db="EMBL/GenBank/DDBJ databases">
        <authorList>
            <person name="de Groot N.N."/>
        </authorList>
    </citation>
    <scope>NUCLEOTIDE SEQUENCE [LARGE SCALE GENOMIC DNA]</scope>
    <source>
        <strain evidence="10 11">DSM 1736</strain>
    </source>
</reference>
<dbReference type="AlphaFoldDB" id="A0A1G9T541"/>
<dbReference type="InterPro" id="IPR046373">
    <property type="entry name" value="Acyl-CoA_Oxase/DH_mid-dom_sf"/>
</dbReference>
<dbReference type="Gene3D" id="1.10.540.10">
    <property type="entry name" value="Acyl-CoA dehydrogenase/oxidase, N-terminal domain"/>
    <property type="match status" value="1"/>
</dbReference>
<accession>A0A1G9T541</accession>
<evidence type="ECO:0000313" key="11">
    <source>
        <dbReference type="Proteomes" id="UP000214880"/>
    </source>
</evidence>
<gene>
    <name evidence="10" type="ORF">SAMN04488502_104213</name>
</gene>
<protein>
    <submittedName>
        <fullName evidence="10">Acyl-CoA dehydrogenase</fullName>
    </submittedName>
</protein>
<dbReference type="PANTHER" id="PTHR43884">
    <property type="entry name" value="ACYL-COA DEHYDROGENASE"/>
    <property type="match status" value="1"/>
</dbReference>
<dbReference type="SUPFAM" id="SSF56645">
    <property type="entry name" value="Acyl-CoA dehydrogenase NM domain-like"/>
    <property type="match status" value="1"/>
</dbReference>
<evidence type="ECO:0000259" key="7">
    <source>
        <dbReference type="Pfam" id="PF00441"/>
    </source>
</evidence>
<evidence type="ECO:0000256" key="4">
    <source>
        <dbReference type="ARBA" id="ARBA00022827"/>
    </source>
</evidence>
<feature type="transmembrane region" description="Helical" evidence="6">
    <location>
        <begin position="322"/>
        <end position="343"/>
    </location>
</feature>
<dbReference type="InterPro" id="IPR009075">
    <property type="entry name" value="AcylCo_DH/oxidase_C"/>
</dbReference>
<keyword evidence="6" id="KW-0812">Transmembrane</keyword>